<accession>A0ABP9DGM4</accession>
<evidence type="ECO:0000313" key="4">
    <source>
        <dbReference type="EMBL" id="GAA4837560.1"/>
    </source>
</evidence>
<dbReference type="PROSITE" id="PS50043">
    <property type="entry name" value="HTH_LUXR_2"/>
    <property type="match status" value="1"/>
</dbReference>
<evidence type="ECO:0000259" key="3">
    <source>
        <dbReference type="PROSITE" id="PS50043"/>
    </source>
</evidence>
<dbReference type="InterPro" id="IPR011990">
    <property type="entry name" value="TPR-like_helical_dom_sf"/>
</dbReference>
<dbReference type="SMART" id="SM00421">
    <property type="entry name" value="HTH_LUXR"/>
    <property type="match status" value="1"/>
</dbReference>
<proteinExistence type="predicted"/>
<evidence type="ECO:0000313" key="5">
    <source>
        <dbReference type="Proteomes" id="UP001501752"/>
    </source>
</evidence>
<gene>
    <name evidence="4" type="ORF">GCM10023235_10750</name>
</gene>
<name>A0ABP9DGM4_9ACTN</name>
<dbReference type="Gene3D" id="1.10.10.10">
    <property type="entry name" value="Winged helix-like DNA-binding domain superfamily/Winged helix DNA-binding domain"/>
    <property type="match status" value="1"/>
</dbReference>
<dbReference type="SUPFAM" id="SSF52540">
    <property type="entry name" value="P-loop containing nucleoside triphosphate hydrolases"/>
    <property type="match status" value="1"/>
</dbReference>
<evidence type="ECO:0000256" key="2">
    <source>
        <dbReference type="ARBA" id="ARBA00022840"/>
    </source>
</evidence>
<dbReference type="PRINTS" id="PR00038">
    <property type="entry name" value="HTHLUXR"/>
</dbReference>
<dbReference type="PANTHER" id="PTHR16305">
    <property type="entry name" value="TESTICULAR SOLUBLE ADENYLYL CYCLASE"/>
    <property type="match status" value="1"/>
</dbReference>
<keyword evidence="5" id="KW-1185">Reference proteome</keyword>
<dbReference type="InterPro" id="IPR036388">
    <property type="entry name" value="WH-like_DNA-bd_sf"/>
</dbReference>
<reference evidence="5" key="1">
    <citation type="journal article" date="2019" name="Int. J. Syst. Evol. Microbiol.">
        <title>The Global Catalogue of Microorganisms (GCM) 10K type strain sequencing project: providing services to taxonomists for standard genome sequencing and annotation.</title>
        <authorList>
            <consortium name="The Broad Institute Genomics Platform"/>
            <consortium name="The Broad Institute Genome Sequencing Center for Infectious Disease"/>
            <person name="Wu L."/>
            <person name="Ma J."/>
        </authorList>
    </citation>
    <scope>NUCLEOTIDE SEQUENCE [LARGE SCALE GENOMIC DNA]</scope>
    <source>
        <strain evidence="5">JCM 13006</strain>
    </source>
</reference>
<dbReference type="InterPro" id="IPR027417">
    <property type="entry name" value="P-loop_NTPase"/>
</dbReference>
<dbReference type="Pfam" id="PF13191">
    <property type="entry name" value="AAA_16"/>
    <property type="match status" value="1"/>
</dbReference>
<sequence length="945" mass="100397">MAKNTEAPGRAWFEFVGRREELSAVAAAVRQAPSVVLLEGEAGVGKSRLLREVEPLVRDADLAVLVGWCHPLREPLPFGPVVEALRRARPYLAGERPGPGAAVLAPLLPELADLLPDAPAGSATDGELRQLQMRAVHHLLSLMGPVVLVVEDVHWADQATRDLLLLLARNPPPQLRLVLTYRAQDLPDHGNVLGAPYRRPIGVGGLETTLLPFGRGEVRELATAALGAGAASRLTTQLLDRSGGLPLVLEEDLLVLTRRGTPAGLADLAVPRALREAVNSRVSALPEDAVTVLHAASVLGAPATEELLAGTAGLDEQRTETALIAALDTGLLREMPGGRYGFRHALAAQAVGERVVGPQRRRMHRRAFELLGRQRPAPLVQIAHHARRLGSGEDWLPHAWAAADHAVEVGDDGVAADLLQQLLDEPVLPAGQRTRAAVELSRLAARRTDPTAILAALRRIVADPALTAATRGEIRLGLARTLFTLGRAEGAGEMERAVAELEADRPDLAAVSLSTLCMGIALDRTAAQDRAGMERATRLAAGTDPASRATVLANRVTLLAALADPGLDGLVAMLPLDSPELDVRRQCARALANAATCTAWAGRTHYARDLVGRAEVLADATGYRHTQEQCSLVRLGLDFQEGRWENLQEWAETIAAEAAAGSGLYVEPLLVTAWLDIARGQLARARETITTHLLPYGYFDGVVAGSAALARIEVLEGRPEQAWEVAQQALAVQRRKGIWGWATSLVPTAVLAALLAGRTADARALTDEAEAGLADSNAPDARAELLVCRGLLAADTDIDEAEDLLVRARAVFVADTRVYRAARTAEQTGRTLLAAGQPARAVRHLQDALDVFTRLGATSCAAHCQQALRECGRGAAGRGRRGDGTALSARESQVAELLASGASNRDIAAALALSPRTAEHHVANTLRKLGVTRDQVPHTVPGDRP</sequence>
<protein>
    <submittedName>
        <fullName evidence="4">LuxR family transcriptional regulator</fullName>
    </submittedName>
</protein>
<organism evidence="4 5">
    <name type="scientific">Kitasatospora terrestris</name>
    <dbReference type="NCBI Taxonomy" id="258051"/>
    <lineage>
        <taxon>Bacteria</taxon>
        <taxon>Bacillati</taxon>
        <taxon>Actinomycetota</taxon>
        <taxon>Actinomycetes</taxon>
        <taxon>Kitasatosporales</taxon>
        <taxon>Streptomycetaceae</taxon>
        <taxon>Kitasatospora</taxon>
    </lineage>
</organism>
<dbReference type="CDD" id="cd06170">
    <property type="entry name" value="LuxR_C_like"/>
    <property type="match status" value="1"/>
</dbReference>
<keyword evidence="2" id="KW-0067">ATP-binding</keyword>
<dbReference type="SUPFAM" id="SSF46894">
    <property type="entry name" value="C-terminal effector domain of the bipartite response regulators"/>
    <property type="match status" value="1"/>
</dbReference>
<dbReference type="PANTHER" id="PTHR16305:SF35">
    <property type="entry name" value="TRANSCRIPTIONAL ACTIVATOR DOMAIN"/>
    <property type="match status" value="1"/>
</dbReference>
<dbReference type="Proteomes" id="UP001501752">
    <property type="component" value="Unassembled WGS sequence"/>
</dbReference>
<dbReference type="SUPFAM" id="SSF48452">
    <property type="entry name" value="TPR-like"/>
    <property type="match status" value="1"/>
</dbReference>
<dbReference type="InterPro" id="IPR041664">
    <property type="entry name" value="AAA_16"/>
</dbReference>
<dbReference type="Pfam" id="PF00196">
    <property type="entry name" value="GerE"/>
    <property type="match status" value="1"/>
</dbReference>
<feature type="domain" description="HTH luxR-type" evidence="3">
    <location>
        <begin position="880"/>
        <end position="945"/>
    </location>
</feature>
<keyword evidence="1" id="KW-0547">Nucleotide-binding</keyword>
<dbReference type="EMBL" id="BAABIS010000001">
    <property type="protein sequence ID" value="GAA4837560.1"/>
    <property type="molecule type" value="Genomic_DNA"/>
</dbReference>
<evidence type="ECO:0000256" key="1">
    <source>
        <dbReference type="ARBA" id="ARBA00022741"/>
    </source>
</evidence>
<dbReference type="InterPro" id="IPR016032">
    <property type="entry name" value="Sig_transdc_resp-reg_C-effctor"/>
</dbReference>
<dbReference type="InterPro" id="IPR000792">
    <property type="entry name" value="Tscrpt_reg_LuxR_C"/>
</dbReference>
<comment type="caution">
    <text evidence="4">The sequence shown here is derived from an EMBL/GenBank/DDBJ whole genome shotgun (WGS) entry which is preliminary data.</text>
</comment>